<feature type="transmembrane region" description="Helical" evidence="5">
    <location>
        <begin position="49"/>
        <end position="69"/>
    </location>
</feature>
<comment type="caution">
    <text evidence="6">The sequence shown here is derived from an EMBL/GenBank/DDBJ whole genome shotgun (WGS) entry which is preliminary data.</text>
</comment>
<feature type="transmembrane region" description="Helical" evidence="5">
    <location>
        <begin position="221"/>
        <end position="239"/>
    </location>
</feature>
<dbReference type="InterPro" id="IPR007318">
    <property type="entry name" value="Phopholipid_MeTrfase"/>
</dbReference>
<dbReference type="OrthoDB" id="9809773at2"/>
<accession>A0A5C6VDF4</accession>
<evidence type="ECO:0000256" key="3">
    <source>
        <dbReference type="ARBA" id="ARBA00022989"/>
    </source>
</evidence>
<evidence type="ECO:0000313" key="7">
    <source>
        <dbReference type="Proteomes" id="UP000321168"/>
    </source>
</evidence>
<keyword evidence="6" id="KW-0808">Transferase</keyword>
<comment type="subcellular location">
    <subcellularLocation>
        <location evidence="1">Endomembrane system</location>
        <topology evidence="1">Multi-pass membrane protein</topology>
    </subcellularLocation>
</comment>
<dbReference type="PROSITE" id="PS50244">
    <property type="entry name" value="S5A_REDUCTASE"/>
    <property type="match status" value="1"/>
</dbReference>
<dbReference type="GO" id="GO:0032259">
    <property type="term" value="P:methylation"/>
    <property type="evidence" value="ECO:0007669"/>
    <property type="project" value="UniProtKB-KW"/>
</dbReference>
<dbReference type="Proteomes" id="UP000321168">
    <property type="component" value="Unassembled WGS sequence"/>
</dbReference>
<sequence>MALQEELKQQGDFLFKYRSYIPILLIFIGLGVQVYQIKTYGDLESNTVGYWLQQLALSTGILGLLVRVFTVGYTPKNTSGRNAKEGQVADTLNTSGIYSLIRNPLYLGNYLMWVAVAMLTGNIWFVLLFTLGFWMFYERIIFAEETFLRRKFGEAYLNWASKTPIFLPKHFNYQKPSYSFSWKKVIKKEKNGLFALFLLFWIFQLLGDYVKTGELEVNPTWQAYGALATGVWYLIIKVIRKNTSLLNEEGR</sequence>
<dbReference type="RefSeq" id="WP_147013634.1">
    <property type="nucleotide sequence ID" value="NZ_VORB01000003.1"/>
</dbReference>
<keyword evidence="3 5" id="KW-1133">Transmembrane helix</keyword>
<keyword evidence="7" id="KW-1185">Reference proteome</keyword>
<proteinExistence type="predicted"/>
<evidence type="ECO:0000256" key="1">
    <source>
        <dbReference type="ARBA" id="ARBA00004127"/>
    </source>
</evidence>
<evidence type="ECO:0000256" key="2">
    <source>
        <dbReference type="ARBA" id="ARBA00022692"/>
    </source>
</evidence>
<feature type="transmembrane region" description="Helical" evidence="5">
    <location>
        <begin position="192"/>
        <end position="209"/>
    </location>
</feature>
<dbReference type="PANTHER" id="PTHR12714:SF9">
    <property type="entry name" value="PROTEIN-S-ISOPRENYLCYSTEINE O-METHYLTRANSFERASE"/>
    <property type="match status" value="1"/>
</dbReference>
<dbReference type="AlphaFoldDB" id="A0A5C6VDF4"/>
<gene>
    <name evidence="6" type="ORF">FRX97_03985</name>
</gene>
<name>A0A5C6VDF4_9FLAO</name>
<dbReference type="EMBL" id="VORB01000003">
    <property type="protein sequence ID" value="TXC81685.1"/>
    <property type="molecule type" value="Genomic_DNA"/>
</dbReference>
<feature type="transmembrane region" description="Helical" evidence="5">
    <location>
        <begin position="110"/>
        <end position="137"/>
    </location>
</feature>
<keyword evidence="4 5" id="KW-0472">Membrane</keyword>
<organism evidence="6 7">
    <name type="scientific">Luteibaculum oceani</name>
    <dbReference type="NCBI Taxonomy" id="1294296"/>
    <lineage>
        <taxon>Bacteria</taxon>
        <taxon>Pseudomonadati</taxon>
        <taxon>Bacteroidota</taxon>
        <taxon>Flavobacteriia</taxon>
        <taxon>Flavobacteriales</taxon>
        <taxon>Luteibaculaceae</taxon>
        <taxon>Luteibaculum</taxon>
    </lineage>
</organism>
<dbReference type="Gene3D" id="1.20.120.1630">
    <property type="match status" value="1"/>
</dbReference>
<protein>
    <submittedName>
        <fullName evidence="6">Lipid A phosphate methyltransferase</fullName>
    </submittedName>
</protein>
<evidence type="ECO:0000256" key="4">
    <source>
        <dbReference type="ARBA" id="ARBA00023136"/>
    </source>
</evidence>
<feature type="transmembrane region" description="Helical" evidence="5">
    <location>
        <begin position="20"/>
        <end position="37"/>
    </location>
</feature>
<evidence type="ECO:0000313" key="6">
    <source>
        <dbReference type="EMBL" id="TXC81685.1"/>
    </source>
</evidence>
<dbReference type="PANTHER" id="PTHR12714">
    <property type="entry name" value="PROTEIN-S ISOPRENYLCYSTEINE O-METHYLTRANSFERASE"/>
    <property type="match status" value="1"/>
</dbReference>
<keyword evidence="2 5" id="KW-0812">Transmembrane</keyword>
<evidence type="ECO:0000256" key="5">
    <source>
        <dbReference type="SAM" id="Phobius"/>
    </source>
</evidence>
<dbReference type="Pfam" id="PF04191">
    <property type="entry name" value="PEMT"/>
    <property type="match status" value="1"/>
</dbReference>
<reference evidence="6 7" key="1">
    <citation type="submission" date="2019-08" db="EMBL/GenBank/DDBJ databases">
        <title>Genome of Luteibaculum oceani JCM 18817.</title>
        <authorList>
            <person name="Bowman J.P."/>
        </authorList>
    </citation>
    <scope>NUCLEOTIDE SEQUENCE [LARGE SCALE GENOMIC DNA]</scope>
    <source>
        <strain evidence="6 7">JCM 18817</strain>
    </source>
</reference>
<dbReference type="GO" id="GO:0008168">
    <property type="term" value="F:methyltransferase activity"/>
    <property type="evidence" value="ECO:0007669"/>
    <property type="project" value="UniProtKB-KW"/>
</dbReference>
<keyword evidence="6" id="KW-0489">Methyltransferase</keyword>
<dbReference type="GO" id="GO:0012505">
    <property type="term" value="C:endomembrane system"/>
    <property type="evidence" value="ECO:0007669"/>
    <property type="project" value="UniProtKB-SubCell"/>
</dbReference>